<feature type="region of interest" description="Disordered" evidence="2">
    <location>
        <begin position="424"/>
        <end position="444"/>
    </location>
</feature>
<keyword evidence="4" id="KW-1185">Reference proteome</keyword>
<dbReference type="InterPro" id="IPR029602">
    <property type="entry name" value="IFT74"/>
</dbReference>
<protein>
    <submittedName>
        <fullName evidence="3">Uncharacterized protein</fullName>
    </submittedName>
</protein>
<dbReference type="EMBL" id="OZ019897">
    <property type="protein sequence ID" value="CAK9226612.1"/>
    <property type="molecule type" value="Genomic_DNA"/>
</dbReference>
<dbReference type="PANTHER" id="PTHR31432:SF0">
    <property type="entry name" value="INTRAFLAGELLAR TRANSPORT PROTEIN 74 HOMOLOG"/>
    <property type="match status" value="1"/>
</dbReference>
<evidence type="ECO:0000313" key="4">
    <source>
        <dbReference type="Proteomes" id="UP001497512"/>
    </source>
</evidence>
<feature type="compositionally biased region" description="Polar residues" evidence="2">
    <location>
        <begin position="41"/>
        <end position="60"/>
    </location>
</feature>
<reference evidence="3" key="1">
    <citation type="submission" date="2024-02" db="EMBL/GenBank/DDBJ databases">
        <authorList>
            <consortium name="ELIXIR-Norway"/>
            <consortium name="Elixir Norway"/>
        </authorList>
    </citation>
    <scope>NUCLEOTIDE SEQUENCE</scope>
</reference>
<proteinExistence type="predicted"/>
<feature type="coiled-coil region" evidence="1">
    <location>
        <begin position="554"/>
        <end position="581"/>
    </location>
</feature>
<feature type="coiled-coil region" evidence="1">
    <location>
        <begin position="451"/>
        <end position="530"/>
    </location>
</feature>
<name>A0ABP0UP87_9BRYO</name>
<dbReference type="Proteomes" id="UP001497512">
    <property type="component" value="Chromosome 5"/>
</dbReference>
<feature type="coiled-coil region" evidence="1">
    <location>
        <begin position="107"/>
        <end position="158"/>
    </location>
</feature>
<evidence type="ECO:0000256" key="2">
    <source>
        <dbReference type="SAM" id="MobiDB-lite"/>
    </source>
</evidence>
<feature type="coiled-coil region" evidence="1">
    <location>
        <begin position="284"/>
        <end position="351"/>
    </location>
</feature>
<sequence>MEPPHRYSVVSSQGDYCLSSSNTAGQHSRQSSISYAGRPPSAQSSIRPSTCRSGRSSSIRPGTPGGGIGLNTELKVESRPVAQQGMISVHTSLQGPGRQVLDKSYYMSRLRSKKQELQSEINSMSDEIERMQRRGPAAFQLEQKQESLSEEVKALKVQLGDYNVVMEKVTAGIGFLQLKELLRLAREKSDNERKNIDQLFQECTVKEQGTRDAEGKLQTLEVEMGHRISQEAPERKEQYTELQGEARELAAAMECMEMQLRQIAEHAVPLEQDLAKATPSKQTAVALVEQLLRAEEELQHLKIEDSATVHLSPEEARSTMLSKIRQDNAEIAKAEEKCKELEADIRVYGEKCDVADKSLAELKGGRAEKFLEMQQKEKKMQAFIDNFEAMHSEHQTAAQSIQQNIVHLQECVSHLCFSKNLGQEKGTEEATNGKGGGFKSSELSDHEMGDMDELLQVMEEQKGELKQLEEMKVKTANEVCSIKEKIATLETENYRLGRLDELRAKSEMKCEKLEADKIRLDEKRMFLQVQLKEQTAKMESIQNVLSESEMHAKLEHLNQSLLSIQQTVTTLQEEVEMKEQQANYHPVLENIRFMVAQLNTDIKACNLH</sequence>
<organism evidence="3 4">
    <name type="scientific">Sphagnum troendelagicum</name>
    <dbReference type="NCBI Taxonomy" id="128251"/>
    <lineage>
        <taxon>Eukaryota</taxon>
        <taxon>Viridiplantae</taxon>
        <taxon>Streptophyta</taxon>
        <taxon>Embryophyta</taxon>
        <taxon>Bryophyta</taxon>
        <taxon>Sphagnophytina</taxon>
        <taxon>Sphagnopsida</taxon>
        <taxon>Sphagnales</taxon>
        <taxon>Sphagnaceae</taxon>
        <taxon>Sphagnum</taxon>
    </lineage>
</organism>
<evidence type="ECO:0000256" key="1">
    <source>
        <dbReference type="SAM" id="Coils"/>
    </source>
</evidence>
<feature type="region of interest" description="Disordered" evidence="2">
    <location>
        <begin position="1"/>
        <end position="69"/>
    </location>
</feature>
<keyword evidence="1" id="KW-0175">Coiled coil</keyword>
<dbReference type="PANTHER" id="PTHR31432">
    <property type="entry name" value="INTRAFLAGELLAR TRANSPORT PROTEIN 74 HOMOLOG"/>
    <property type="match status" value="1"/>
</dbReference>
<accession>A0ABP0UP87</accession>
<gene>
    <name evidence="3" type="ORF">CSSPTR1EN2_LOCUS18326</name>
</gene>
<evidence type="ECO:0000313" key="3">
    <source>
        <dbReference type="EMBL" id="CAK9226612.1"/>
    </source>
</evidence>
<feature type="compositionally biased region" description="Polar residues" evidence="2">
    <location>
        <begin position="9"/>
        <end position="34"/>
    </location>
</feature>